<reference evidence="4 5" key="1">
    <citation type="submission" date="2021-12" db="EMBL/GenBank/DDBJ databases">
        <title>Genome sequencing of bacteria with rrn-lacking chromosome and rrn-plasmid.</title>
        <authorList>
            <person name="Anda M."/>
            <person name="Iwasaki W."/>
        </authorList>
    </citation>
    <scope>NUCLEOTIDE SEQUENCE [LARGE SCALE GENOMIC DNA]</scope>
    <source>
        <strain evidence="4 5">NBRC 15940</strain>
    </source>
</reference>
<evidence type="ECO:0000256" key="2">
    <source>
        <dbReference type="SAM" id="SignalP"/>
    </source>
</evidence>
<dbReference type="Gene3D" id="2.40.160.20">
    <property type="match status" value="1"/>
</dbReference>
<keyword evidence="5" id="KW-1185">Reference proteome</keyword>
<sequence>MNKIFLSLIFCLACTSFSFAQKFRMTASYAMAQPIGEFQDLYSSYSGRGGHFTLEYFIYPEKWSVGLSSGINDFRLGKSIQNPAGGVIPVGLSTKVYPLLVQSHYYLPWDSKIKPFAGLGLGTYLFNSEVFLGNDAEEIDKGSYFGMVPEIGAYINLTETIELLAALRYNHVFVENSPMQYLQLNIGLAYRFIRYDY</sequence>
<feature type="chain" id="PRO_5042873792" description="Outer membrane protein beta-barrel domain-containing protein" evidence="2">
    <location>
        <begin position="21"/>
        <end position="197"/>
    </location>
</feature>
<dbReference type="RefSeq" id="WP_338236010.1">
    <property type="nucleotide sequence ID" value="NZ_BQKE01000001.1"/>
</dbReference>
<evidence type="ECO:0000256" key="1">
    <source>
        <dbReference type="ARBA" id="ARBA00022729"/>
    </source>
</evidence>
<comment type="caution">
    <text evidence="4">The sequence shown here is derived from an EMBL/GenBank/DDBJ whole genome shotgun (WGS) entry which is preliminary data.</text>
</comment>
<dbReference type="AlphaFoldDB" id="A0AAN4VUW7"/>
<name>A0AAN4VUW7_9BACT</name>
<keyword evidence="1 2" id="KW-0732">Signal</keyword>
<accession>A0AAN4VUW7</accession>
<gene>
    <name evidence="4" type="ORF">PEDI_07100</name>
</gene>
<organism evidence="4 5">
    <name type="scientific">Persicobacter diffluens</name>
    <dbReference type="NCBI Taxonomy" id="981"/>
    <lineage>
        <taxon>Bacteria</taxon>
        <taxon>Pseudomonadati</taxon>
        <taxon>Bacteroidota</taxon>
        <taxon>Cytophagia</taxon>
        <taxon>Cytophagales</taxon>
        <taxon>Persicobacteraceae</taxon>
        <taxon>Persicobacter</taxon>
    </lineage>
</organism>
<dbReference type="Pfam" id="PF13505">
    <property type="entry name" value="OMP_b-brl"/>
    <property type="match status" value="1"/>
</dbReference>
<feature type="domain" description="Outer membrane protein beta-barrel" evidence="3">
    <location>
        <begin position="21"/>
        <end position="192"/>
    </location>
</feature>
<proteinExistence type="predicted"/>
<dbReference type="InterPro" id="IPR011250">
    <property type="entry name" value="OMP/PagP_B-barrel"/>
</dbReference>
<dbReference type="Proteomes" id="UP001310022">
    <property type="component" value="Unassembled WGS sequence"/>
</dbReference>
<dbReference type="EMBL" id="BQKE01000001">
    <property type="protein sequence ID" value="GJM60158.1"/>
    <property type="molecule type" value="Genomic_DNA"/>
</dbReference>
<evidence type="ECO:0000259" key="3">
    <source>
        <dbReference type="Pfam" id="PF13505"/>
    </source>
</evidence>
<feature type="signal peptide" evidence="2">
    <location>
        <begin position="1"/>
        <end position="20"/>
    </location>
</feature>
<dbReference type="InterPro" id="IPR027385">
    <property type="entry name" value="Beta-barrel_OMP"/>
</dbReference>
<evidence type="ECO:0000313" key="5">
    <source>
        <dbReference type="Proteomes" id="UP001310022"/>
    </source>
</evidence>
<evidence type="ECO:0000313" key="4">
    <source>
        <dbReference type="EMBL" id="GJM60158.1"/>
    </source>
</evidence>
<protein>
    <recommendedName>
        <fullName evidence="3">Outer membrane protein beta-barrel domain-containing protein</fullName>
    </recommendedName>
</protein>
<dbReference type="SUPFAM" id="SSF56925">
    <property type="entry name" value="OMPA-like"/>
    <property type="match status" value="1"/>
</dbReference>